<dbReference type="InterPro" id="IPR011010">
    <property type="entry name" value="DNA_brk_join_enz"/>
</dbReference>
<evidence type="ECO:0000256" key="3">
    <source>
        <dbReference type="ARBA" id="ARBA00022618"/>
    </source>
</evidence>
<dbReference type="GO" id="GO:0003677">
    <property type="term" value="F:DNA binding"/>
    <property type="evidence" value="ECO:0007669"/>
    <property type="project" value="UniProtKB-UniRule"/>
</dbReference>
<comment type="function">
    <text evidence="9">Site-specific tyrosine recombinase, which acts by catalyzing the cutting and rejoining of the recombining DNA molecules. The XerC-XerD complex is essential to convert dimers of the bacterial chromosome into monomers to permit their segregation at cell division. It also contributes to the segregational stability of plasmids.</text>
</comment>
<keyword evidence="3 9" id="KW-0132">Cell division</keyword>
<dbReference type="AlphaFoldDB" id="A0A3N0IUB9"/>
<name>A0A3N0IUB9_9ACTN</name>
<dbReference type="InterPro" id="IPR023009">
    <property type="entry name" value="Tyrosine_recombinase_XerC/XerD"/>
</dbReference>
<evidence type="ECO:0000313" key="14">
    <source>
        <dbReference type="Proteomes" id="UP000253817"/>
    </source>
</evidence>
<proteinExistence type="inferred from homology"/>
<dbReference type="RefSeq" id="WP_114547379.1">
    <property type="nucleotide sequence ID" value="NZ_CALJMG010000189.1"/>
</dbReference>
<dbReference type="CDD" id="cd00798">
    <property type="entry name" value="INT_XerDC_C"/>
    <property type="match status" value="1"/>
</dbReference>
<evidence type="ECO:0000256" key="2">
    <source>
        <dbReference type="ARBA" id="ARBA00022490"/>
    </source>
</evidence>
<dbReference type="InterPro" id="IPR050090">
    <property type="entry name" value="Tyrosine_recombinase_XerCD"/>
</dbReference>
<dbReference type="Pfam" id="PF02899">
    <property type="entry name" value="Phage_int_SAM_1"/>
    <property type="match status" value="1"/>
</dbReference>
<dbReference type="Proteomes" id="UP000270112">
    <property type="component" value="Unassembled WGS sequence"/>
</dbReference>
<dbReference type="PROSITE" id="PS51898">
    <property type="entry name" value="TYR_RECOMBINASE"/>
    <property type="match status" value="1"/>
</dbReference>
<reference evidence="13" key="3">
    <citation type="journal article" date="2019" name="Microbiol. Resour. Announc.">
        <title>Draft Genome Sequences of Type Strains of Gordonibacter faecihominis, Paraeggerthella hongkongensis, Parvibacter caecicola,Slackia equolifaciens, Slackia faecicanis, and Slackia isoflavoniconvertens.</title>
        <authorList>
            <person name="Danylec N."/>
            <person name="Stoll D.A."/>
            <person name="Dotsch A."/>
            <person name="Huch M."/>
        </authorList>
    </citation>
    <scope>NUCLEOTIDE SEQUENCE</scope>
    <source>
        <strain evidence="13">DSM 16107</strain>
    </source>
</reference>
<dbReference type="GO" id="GO:0007059">
    <property type="term" value="P:chromosome segregation"/>
    <property type="evidence" value="ECO:0007669"/>
    <property type="project" value="UniProtKB-UniRule"/>
</dbReference>
<accession>A0A3N0IUB9</accession>
<dbReference type="PROSITE" id="PS51900">
    <property type="entry name" value="CB"/>
    <property type="match status" value="1"/>
</dbReference>
<evidence type="ECO:0000313" key="12">
    <source>
        <dbReference type="EMBL" id="RDB66652.1"/>
    </source>
</evidence>
<organism evidence="13 15">
    <name type="scientific">Eggerthella sinensis</name>
    <dbReference type="NCBI Taxonomy" id="242230"/>
    <lineage>
        <taxon>Bacteria</taxon>
        <taxon>Bacillati</taxon>
        <taxon>Actinomycetota</taxon>
        <taxon>Coriobacteriia</taxon>
        <taxon>Eggerthellales</taxon>
        <taxon>Eggerthellaceae</taxon>
        <taxon>Eggerthella</taxon>
    </lineage>
</organism>
<dbReference type="Pfam" id="PF00589">
    <property type="entry name" value="Phage_integrase"/>
    <property type="match status" value="1"/>
</dbReference>
<dbReference type="GO" id="GO:0051301">
    <property type="term" value="P:cell division"/>
    <property type="evidence" value="ECO:0007669"/>
    <property type="project" value="UniProtKB-KW"/>
</dbReference>
<evidence type="ECO:0000256" key="6">
    <source>
        <dbReference type="ARBA" id="ARBA00023125"/>
    </source>
</evidence>
<evidence type="ECO:0000256" key="7">
    <source>
        <dbReference type="ARBA" id="ARBA00023172"/>
    </source>
</evidence>
<dbReference type="NCBIfam" id="NF001399">
    <property type="entry name" value="PRK00283.1"/>
    <property type="match status" value="1"/>
</dbReference>
<feature type="active site" evidence="9">
    <location>
        <position position="146"/>
    </location>
</feature>
<keyword evidence="2 9" id="KW-0963">Cytoplasm</keyword>
<keyword evidence="4 9" id="KW-0159">Chromosome partition</keyword>
<evidence type="ECO:0000256" key="8">
    <source>
        <dbReference type="ARBA" id="ARBA00023306"/>
    </source>
</evidence>
<dbReference type="Gene3D" id="1.10.150.130">
    <property type="match status" value="1"/>
</dbReference>
<dbReference type="HAMAP" id="MF_01808">
    <property type="entry name" value="Recomb_XerC_XerD"/>
    <property type="match status" value="1"/>
</dbReference>
<comment type="subunit">
    <text evidence="9">Forms a cyclic heterotetrameric complex composed of two molecules of XerC and two molecules of XerD.</text>
</comment>
<protein>
    <recommendedName>
        <fullName evidence="9">Tyrosine recombinase XerC</fullName>
    </recommendedName>
</protein>
<sequence>MEEQVQEYLSYLRVERGSSPLTVAAYAADLKGYVAFLETIGITSVDDVDRHAVVAYEAHLFDRGYAASTVDRHVSVLKGFHRFLVREGYARRNPADTIQLPKAPDRLPDVLSVAQVDTMLSRPLGSGPLALRNQAILEVLYGCGLRVSECTGLDLSDTILEDGYLHIVGKGNKERIAPISGVALRALTDYLEHGRPELIRSYAKPTSAVFLNARGGRLTRQSVHALVADAGRTIGVANLHPHTLRHSFATHMLSGGADLRVIQEILGHSDISTTQIYTHVNRAHIREEYLHAHPRAR</sequence>
<evidence type="ECO:0000313" key="13">
    <source>
        <dbReference type="EMBL" id="RNM40286.1"/>
    </source>
</evidence>
<keyword evidence="5 9" id="KW-0229">DNA integration</keyword>
<gene>
    <name evidence="9" type="primary">xerC</name>
    <name evidence="12" type="ORF">C1876_14185</name>
    <name evidence="13" type="ORF">DMP09_14985</name>
</gene>
<comment type="caution">
    <text evidence="13">The sequence shown here is derived from an EMBL/GenBank/DDBJ whole genome shotgun (WGS) entry which is preliminary data.</text>
</comment>
<feature type="active site" evidence="9">
    <location>
        <position position="245"/>
    </location>
</feature>
<dbReference type="InterPro" id="IPR010998">
    <property type="entry name" value="Integrase_recombinase_N"/>
</dbReference>
<evidence type="ECO:0000256" key="5">
    <source>
        <dbReference type="ARBA" id="ARBA00022908"/>
    </source>
</evidence>
<feature type="active site" evidence="9">
    <location>
        <position position="170"/>
    </location>
</feature>
<dbReference type="OrthoDB" id="9801717at2"/>
<evidence type="ECO:0000259" key="11">
    <source>
        <dbReference type="PROSITE" id="PS51900"/>
    </source>
</evidence>
<dbReference type="InterPro" id="IPR013762">
    <property type="entry name" value="Integrase-like_cat_sf"/>
</dbReference>
<dbReference type="InterPro" id="IPR004107">
    <property type="entry name" value="Integrase_SAM-like_N"/>
</dbReference>
<comment type="similarity">
    <text evidence="9">Belongs to the 'phage' integrase family. XerC subfamily.</text>
</comment>
<feature type="active site" evidence="9">
    <location>
        <position position="242"/>
    </location>
</feature>
<feature type="active site" description="O-(3'-phospho-DNA)-tyrosine intermediate" evidence="9">
    <location>
        <position position="277"/>
    </location>
</feature>
<comment type="subcellular location">
    <subcellularLocation>
        <location evidence="1 9">Cytoplasm</location>
    </subcellularLocation>
</comment>
<feature type="domain" description="Core-binding (CB)" evidence="11">
    <location>
        <begin position="1"/>
        <end position="85"/>
    </location>
</feature>
<dbReference type="EMBL" id="PPTT01000030">
    <property type="protein sequence ID" value="RDB66652.1"/>
    <property type="molecule type" value="Genomic_DNA"/>
</dbReference>
<reference evidence="12 14" key="1">
    <citation type="journal article" date="2018" name="Elife">
        <title>Discovery and characterization of a prevalent human gut bacterial enzyme sufficient for the inactivation of a family of plant toxins.</title>
        <authorList>
            <person name="Koppel N."/>
            <person name="Bisanz J.E."/>
            <person name="Pandelia M.E."/>
            <person name="Turnbaugh P.J."/>
            <person name="Balskus E.P."/>
        </authorList>
    </citation>
    <scope>NUCLEOTIDE SEQUENCE [LARGE SCALE GENOMIC DNA]</scope>
    <source>
        <strain evidence="12 14">DSM 16107</strain>
    </source>
</reference>
<dbReference type="GO" id="GO:0009037">
    <property type="term" value="F:tyrosine-based site-specific recombinase activity"/>
    <property type="evidence" value="ECO:0007669"/>
    <property type="project" value="UniProtKB-UniRule"/>
</dbReference>
<feature type="domain" description="Tyr recombinase" evidence="10">
    <location>
        <begin position="106"/>
        <end position="290"/>
    </location>
</feature>
<dbReference type="InterPro" id="IPR044068">
    <property type="entry name" value="CB"/>
</dbReference>
<dbReference type="GO" id="GO:0005737">
    <property type="term" value="C:cytoplasm"/>
    <property type="evidence" value="ECO:0007669"/>
    <property type="project" value="UniProtKB-SubCell"/>
</dbReference>
<keyword evidence="14" id="KW-1185">Reference proteome</keyword>
<evidence type="ECO:0000256" key="4">
    <source>
        <dbReference type="ARBA" id="ARBA00022829"/>
    </source>
</evidence>
<keyword evidence="8 9" id="KW-0131">Cell cycle</keyword>
<evidence type="ECO:0000313" key="15">
    <source>
        <dbReference type="Proteomes" id="UP000270112"/>
    </source>
</evidence>
<dbReference type="PANTHER" id="PTHR30349">
    <property type="entry name" value="PHAGE INTEGRASE-RELATED"/>
    <property type="match status" value="1"/>
</dbReference>
<dbReference type="Proteomes" id="UP000253817">
    <property type="component" value="Unassembled WGS sequence"/>
</dbReference>
<keyword evidence="6 9" id="KW-0238">DNA-binding</keyword>
<dbReference type="SUPFAM" id="SSF56349">
    <property type="entry name" value="DNA breaking-rejoining enzymes"/>
    <property type="match status" value="1"/>
</dbReference>
<dbReference type="InterPro" id="IPR002104">
    <property type="entry name" value="Integrase_catalytic"/>
</dbReference>
<keyword evidence="7 9" id="KW-0233">DNA recombination</keyword>
<evidence type="ECO:0000256" key="1">
    <source>
        <dbReference type="ARBA" id="ARBA00004496"/>
    </source>
</evidence>
<dbReference type="Gene3D" id="1.10.443.10">
    <property type="entry name" value="Intergrase catalytic core"/>
    <property type="match status" value="1"/>
</dbReference>
<evidence type="ECO:0000256" key="9">
    <source>
        <dbReference type="HAMAP-Rule" id="MF_01808"/>
    </source>
</evidence>
<dbReference type="EMBL" id="QICC01000092">
    <property type="protein sequence ID" value="RNM40286.1"/>
    <property type="molecule type" value="Genomic_DNA"/>
</dbReference>
<feature type="active site" evidence="9">
    <location>
        <position position="268"/>
    </location>
</feature>
<evidence type="ECO:0000259" key="10">
    <source>
        <dbReference type="PROSITE" id="PS51898"/>
    </source>
</evidence>
<reference evidence="15" key="2">
    <citation type="submission" date="2018-05" db="EMBL/GenBank/DDBJ databases">
        <title>Genome Sequencing of selected type strains of the family Eggerthellaceae.</title>
        <authorList>
            <person name="Danylec N."/>
            <person name="Stoll D.A."/>
            <person name="Doetsch A."/>
            <person name="Huch M."/>
        </authorList>
    </citation>
    <scope>NUCLEOTIDE SEQUENCE [LARGE SCALE GENOMIC DNA]</scope>
    <source>
        <strain evidence="15">DSM 16107</strain>
    </source>
</reference>
<dbReference type="GO" id="GO:0006313">
    <property type="term" value="P:DNA transposition"/>
    <property type="evidence" value="ECO:0007669"/>
    <property type="project" value="UniProtKB-UniRule"/>
</dbReference>
<dbReference type="PANTHER" id="PTHR30349:SF81">
    <property type="entry name" value="TYROSINE RECOMBINASE XERC"/>
    <property type="match status" value="1"/>
</dbReference>